<evidence type="ECO:0008006" key="11">
    <source>
        <dbReference type="Google" id="ProtNLM"/>
    </source>
</evidence>
<comment type="catalytic activity">
    <reaction evidence="7">
        <text>adenosine + phosphate = alpha-D-ribose 1-phosphate + adenine</text>
        <dbReference type="Rhea" id="RHEA:27642"/>
        <dbReference type="ChEBI" id="CHEBI:16335"/>
        <dbReference type="ChEBI" id="CHEBI:16708"/>
        <dbReference type="ChEBI" id="CHEBI:43474"/>
        <dbReference type="ChEBI" id="CHEBI:57720"/>
        <dbReference type="EC" id="2.4.2.1"/>
    </reaction>
    <physiologicalReaction direction="left-to-right" evidence="7">
        <dbReference type="Rhea" id="RHEA:27643"/>
    </physiologicalReaction>
</comment>
<organism evidence="9 10">
    <name type="scientific">Candidatus Desantisbacteria bacterium CG_4_8_14_3_um_filter_40_12</name>
    <dbReference type="NCBI Taxonomy" id="1974545"/>
    <lineage>
        <taxon>Bacteria</taxon>
        <taxon>Candidatus Desantisiibacteriota</taxon>
    </lineage>
</organism>
<dbReference type="Gene3D" id="3.60.140.10">
    <property type="entry name" value="CNF1/YfiH-like putative cysteine hydrolases"/>
    <property type="match status" value="1"/>
</dbReference>
<evidence type="ECO:0000256" key="3">
    <source>
        <dbReference type="ARBA" id="ARBA00022679"/>
    </source>
</evidence>
<evidence type="ECO:0000256" key="1">
    <source>
        <dbReference type="ARBA" id="ARBA00000553"/>
    </source>
</evidence>
<comment type="caution">
    <text evidence="9">The sequence shown here is derived from an EMBL/GenBank/DDBJ whole genome shotgun (WGS) entry which is preliminary data.</text>
</comment>
<evidence type="ECO:0000256" key="6">
    <source>
        <dbReference type="ARBA" id="ARBA00047989"/>
    </source>
</evidence>
<dbReference type="GO" id="GO:0017061">
    <property type="term" value="F:S-methyl-5-thioadenosine phosphorylase activity"/>
    <property type="evidence" value="ECO:0007669"/>
    <property type="project" value="UniProtKB-EC"/>
</dbReference>
<dbReference type="Proteomes" id="UP000229297">
    <property type="component" value="Unassembled WGS sequence"/>
</dbReference>
<evidence type="ECO:0000313" key="10">
    <source>
        <dbReference type="Proteomes" id="UP000229297"/>
    </source>
</evidence>
<comment type="catalytic activity">
    <reaction evidence="1">
        <text>inosine + phosphate = alpha-D-ribose 1-phosphate + hypoxanthine</text>
        <dbReference type="Rhea" id="RHEA:27646"/>
        <dbReference type="ChEBI" id="CHEBI:17368"/>
        <dbReference type="ChEBI" id="CHEBI:17596"/>
        <dbReference type="ChEBI" id="CHEBI:43474"/>
        <dbReference type="ChEBI" id="CHEBI:57720"/>
        <dbReference type="EC" id="2.4.2.1"/>
    </reaction>
    <physiologicalReaction direction="left-to-right" evidence="1">
        <dbReference type="Rhea" id="RHEA:27647"/>
    </physiologicalReaction>
</comment>
<gene>
    <name evidence="9" type="ORF">COZ71_04460</name>
</gene>
<protein>
    <recommendedName>
        <fullName evidence="11">Laccase</fullName>
    </recommendedName>
</protein>
<dbReference type="Pfam" id="PF02578">
    <property type="entry name" value="Cu-oxidase_4"/>
    <property type="match status" value="1"/>
</dbReference>
<accession>A0A2M7JCW4</accession>
<dbReference type="EMBL" id="PFIC01000119">
    <property type="protein sequence ID" value="PIX17224.1"/>
    <property type="molecule type" value="Genomic_DNA"/>
</dbReference>
<keyword evidence="5" id="KW-0862">Zinc</keyword>
<evidence type="ECO:0000256" key="4">
    <source>
        <dbReference type="ARBA" id="ARBA00022723"/>
    </source>
</evidence>
<comment type="catalytic activity">
    <reaction evidence="6">
        <text>adenosine + H2O + H(+) = inosine + NH4(+)</text>
        <dbReference type="Rhea" id="RHEA:24408"/>
        <dbReference type="ChEBI" id="CHEBI:15377"/>
        <dbReference type="ChEBI" id="CHEBI:15378"/>
        <dbReference type="ChEBI" id="CHEBI:16335"/>
        <dbReference type="ChEBI" id="CHEBI:17596"/>
        <dbReference type="ChEBI" id="CHEBI:28938"/>
        <dbReference type="EC" id="3.5.4.4"/>
    </reaction>
    <physiologicalReaction direction="left-to-right" evidence="6">
        <dbReference type="Rhea" id="RHEA:24409"/>
    </physiologicalReaction>
</comment>
<evidence type="ECO:0000313" key="9">
    <source>
        <dbReference type="EMBL" id="PIX17224.1"/>
    </source>
</evidence>
<name>A0A2M7JCW4_9BACT</name>
<feature type="non-terminal residue" evidence="9">
    <location>
        <position position="1"/>
    </location>
</feature>
<evidence type="ECO:0000256" key="8">
    <source>
        <dbReference type="ARBA" id="ARBA00049893"/>
    </source>
</evidence>
<reference evidence="10" key="1">
    <citation type="submission" date="2017-09" db="EMBL/GenBank/DDBJ databases">
        <title>Depth-based differentiation of microbial function through sediment-hosted aquifers and enrichment of novel symbionts in the deep terrestrial subsurface.</title>
        <authorList>
            <person name="Probst A.J."/>
            <person name="Ladd B."/>
            <person name="Jarett J.K."/>
            <person name="Geller-Mcgrath D.E."/>
            <person name="Sieber C.M.K."/>
            <person name="Emerson J.B."/>
            <person name="Anantharaman K."/>
            <person name="Thomas B.C."/>
            <person name="Malmstrom R."/>
            <person name="Stieglmeier M."/>
            <person name="Klingl A."/>
            <person name="Woyke T."/>
            <person name="Ryan C.M."/>
            <person name="Banfield J.F."/>
        </authorList>
    </citation>
    <scope>NUCLEOTIDE SEQUENCE [LARGE SCALE GENOMIC DNA]</scope>
</reference>
<dbReference type="SUPFAM" id="SSF64438">
    <property type="entry name" value="CNF1/YfiH-like putative cysteine hydrolases"/>
    <property type="match status" value="1"/>
</dbReference>
<proteinExistence type="inferred from homology"/>
<evidence type="ECO:0000256" key="5">
    <source>
        <dbReference type="ARBA" id="ARBA00022833"/>
    </source>
</evidence>
<comment type="catalytic activity">
    <reaction evidence="8">
        <text>S-methyl-5'-thioadenosine + phosphate = 5-(methylsulfanyl)-alpha-D-ribose 1-phosphate + adenine</text>
        <dbReference type="Rhea" id="RHEA:11852"/>
        <dbReference type="ChEBI" id="CHEBI:16708"/>
        <dbReference type="ChEBI" id="CHEBI:17509"/>
        <dbReference type="ChEBI" id="CHEBI:43474"/>
        <dbReference type="ChEBI" id="CHEBI:58533"/>
        <dbReference type="EC" id="2.4.2.28"/>
    </reaction>
    <physiologicalReaction direction="left-to-right" evidence="8">
        <dbReference type="Rhea" id="RHEA:11853"/>
    </physiologicalReaction>
</comment>
<sequence length="61" mass="6992">KNGKNLLDISSLNKQQFKEAGVLEKNISVCKYCTAENNSLFYSYRMEGENAGRMMSVLRLR</sequence>
<dbReference type="GO" id="GO:0046872">
    <property type="term" value="F:metal ion binding"/>
    <property type="evidence" value="ECO:0007669"/>
    <property type="project" value="UniProtKB-KW"/>
</dbReference>
<evidence type="ECO:0000256" key="7">
    <source>
        <dbReference type="ARBA" id="ARBA00048968"/>
    </source>
</evidence>
<evidence type="ECO:0000256" key="2">
    <source>
        <dbReference type="ARBA" id="ARBA00007353"/>
    </source>
</evidence>
<keyword evidence="4" id="KW-0479">Metal-binding</keyword>
<comment type="similarity">
    <text evidence="2">Belongs to the purine nucleoside phosphorylase YfiH/LACC1 family.</text>
</comment>
<keyword evidence="3" id="KW-0808">Transferase</keyword>
<dbReference type="AlphaFoldDB" id="A0A2M7JCW4"/>
<dbReference type="InterPro" id="IPR038371">
    <property type="entry name" value="Cu_polyphenol_OxRdtase_sf"/>
</dbReference>
<dbReference type="InterPro" id="IPR011324">
    <property type="entry name" value="Cytotoxic_necrot_fac-like_cat"/>
</dbReference>
<dbReference type="InterPro" id="IPR003730">
    <property type="entry name" value="Cu_polyphenol_OxRdtase"/>
</dbReference>